<proteinExistence type="predicted"/>
<evidence type="ECO:0000313" key="2">
    <source>
        <dbReference type="Proteomes" id="UP000009168"/>
    </source>
</evidence>
<dbReference type="Proteomes" id="UP000009168">
    <property type="component" value="Unassembled WGS sequence"/>
</dbReference>
<keyword evidence="2" id="KW-1185">Reference proteome</keyword>
<accession>W7XC99</accession>
<evidence type="ECO:0000313" key="1">
    <source>
        <dbReference type="EMBL" id="EWS74163.1"/>
    </source>
</evidence>
<organism evidence="1 2">
    <name type="scientific">Tetrahymena thermophila (strain SB210)</name>
    <dbReference type="NCBI Taxonomy" id="312017"/>
    <lineage>
        <taxon>Eukaryota</taxon>
        <taxon>Sar</taxon>
        <taxon>Alveolata</taxon>
        <taxon>Ciliophora</taxon>
        <taxon>Intramacronucleata</taxon>
        <taxon>Oligohymenophorea</taxon>
        <taxon>Hymenostomatida</taxon>
        <taxon>Tetrahymenina</taxon>
        <taxon>Tetrahymenidae</taxon>
        <taxon>Tetrahymena</taxon>
    </lineage>
</organism>
<dbReference type="KEGG" id="tet:TTHERM_000759119"/>
<dbReference type="AlphaFoldDB" id="W7XC99"/>
<dbReference type="EMBL" id="GG662685">
    <property type="protein sequence ID" value="EWS74163.1"/>
    <property type="molecule type" value="Genomic_DNA"/>
</dbReference>
<sequence length="163" mass="19551">MGIFDYQNKEARNINKASLDFPKARLKIQKRFYIDKNFNKKQIIQKNVTLLFQQTTQNRILINIQFFQIKNELRLSIQVEKGKNIKQGSVERHQFLKKLNILQNKNDNNPKISISLMKIESSFNNKQLAISKLSDNYFYLGFRIERFSNEYKSMFLQILIIFY</sequence>
<protein>
    <submittedName>
        <fullName evidence="1">Uncharacterized protein</fullName>
    </submittedName>
</protein>
<gene>
    <name evidence="1" type="ORF">TTHERM_000759119</name>
</gene>
<dbReference type="GeneID" id="24440547"/>
<name>W7XC99_TETTS</name>
<dbReference type="InParanoid" id="W7XC99"/>
<dbReference type="RefSeq" id="XP_012653303.1">
    <property type="nucleotide sequence ID" value="XM_012797849.1"/>
</dbReference>
<reference evidence="2" key="1">
    <citation type="journal article" date="2006" name="PLoS Biol.">
        <title>Macronuclear genome sequence of the ciliate Tetrahymena thermophila, a model eukaryote.</title>
        <authorList>
            <person name="Eisen J.A."/>
            <person name="Coyne R.S."/>
            <person name="Wu M."/>
            <person name="Wu D."/>
            <person name="Thiagarajan M."/>
            <person name="Wortman J.R."/>
            <person name="Badger J.H."/>
            <person name="Ren Q."/>
            <person name="Amedeo P."/>
            <person name="Jones K.M."/>
            <person name="Tallon L.J."/>
            <person name="Delcher A.L."/>
            <person name="Salzberg S.L."/>
            <person name="Silva J.C."/>
            <person name="Haas B.J."/>
            <person name="Majoros W.H."/>
            <person name="Farzad M."/>
            <person name="Carlton J.M."/>
            <person name="Smith R.K. Jr."/>
            <person name="Garg J."/>
            <person name="Pearlman R.E."/>
            <person name="Karrer K.M."/>
            <person name="Sun L."/>
            <person name="Manning G."/>
            <person name="Elde N.C."/>
            <person name="Turkewitz A.P."/>
            <person name="Asai D.J."/>
            <person name="Wilkes D.E."/>
            <person name="Wang Y."/>
            <person name="Cai H."/>
            <person name="Collins K."/>
            <person name="Stewart B.A."/>
            <person name="Lee S.R."/>
            <person name="Wilamowska K."/>
            <person name="Weinberg Z."/>
            <person name="Ruzzo W.L."/>
            <person name="Wloga D."/>
            <person name="Gaertig J."/>
            <person name="Frankel J."/>
            <person name="Tsao C.-C."/>
            <person name="Gorovsky M.A."/>
            <person name="Keeling P.J."/>
            <person name="Waller R.F."/>
            <person name="Patron N.J."/>
            <person name="Cherry J.M."/>
            <person name="Stover N.A."/>
            <person name="Krieger C.J."/>
            <person name="del Toro C."/>
            <person name="Ryder H.F."/>
            <person name="Williamson S.C."/>
            <person name="Barbeau R.A."/>
            <person name="Hamilton E.P."/>
            <person name="Orias E."/>
        </authorList>
    </citation>
    <scope>NUCLEOTIDE SEQUENCE [LARGE SCALE GENOMIC DNA]</scope>
    <source>
        <strain evidence="2">SB210</strain>
    </source>
</reference>